<dbReference type="GeneID" id="35594239"/>
<reference evidence="1 2" key="1">
    <citation type="submission" date="2018-01" db="EMBL/GenBank/DDBJ databases">
        <title>Complete genome sequence of Salinigranum rubrum GX10T, an extremely halophilic archaeon isolated from a marine solar saltern.</title>
        <authorList>
            <person name="Han S."/>
        </authorList>
    </citation>
    <scope>NUCLEOTIDE SEQUENCE [LARGE SCALE GENOMIC DNA]</scope>
    <source>
        <strain evidence="1 2">GX10</strain>
    </source>
</reference>
<dbReference type="RefSeq" id="WP_103427173.1">
    <property type="nucleotide sequence ID" value="NZ_CP026309.1"/>
</dbReference>
<dbReference type="InterPro" id="IPR024747">
    <property type="entry name" value="Pyridox_Oxase-rel"/>
</dbReference>
<dbReference type="KEGG" id="srub:C2R22_19065"/>
<evidence type="ECO:0000313" key="1">
    <source>
        <dbReference type="EMBL" id="AUV83484.1"/>
    </source>
</evidence>
<dbReference type="AlphaFoldDB" id="A0A2I8VNN0"/>
<dbReference type="Proteomes" id="UP000236584">
    <property type="component" value="Chromosome"/>
</dbReference>
<dbReference type="SUPFAM" id="SSF50475">
    <property type="entry name" value="FMN-binding split barrel"/>
    <property type="match status" value="1"/>
</dbReference>
<dbReference type="InterPro" id="IPR012349">
    <property type="entry name" value="Split_barrel_FMN-bd"/>
</dbReference>
<dbReference type="OrthoDB" id="139492at2157"/>
<gene>
    <name evidence="1" type="ORF">C2R22_19065</name>
</gene>
<sequence length="146" mass="17071">MKLTGTWDREAVDDFLTTTVPVRLSCRTPEDRLWMLSLWYLWEDDALWCATGRSADVVRYLEHRDEVAFEVSTNDPPYRGVRGRGHATVDADEDKTLLRRLLQRYLGGTDSALAARLLDPERDEVRIRVDPVRMHSWDYSARMDDR</sequence>
<proteinExistence type="predicted"/>
<keyword evidence="2" id="KW-1185">Reference proteome</keyword>
<name>A0A2I8VNN0_9EURY</name>
<evidence type="ECO:0000313" key="2">
    <source>
        <dbReference type="Proteomes" id="UP000236584"/>
    </source>
</evidence>
<dbReference type="Gene3D" id="2.30.110.10">
    <property type="entry name" value="Electron Transport, Fmn-binding Protein, Chain A"/>
    <property type="match status" value="1"/>
</dbReference>
<accession>A0A2I8VNN0</accession>
<dbReference type="EMBL" id="CP026309">
    <property type="protein sequence ID" value="AUV83484.1"/>
    <property type="molecule type" value="Genomic_DNA"/>
</dbReference>
<organism evidence="1 2">
    <name type="scientific">Salinigranum rubrum</name>
    <dbReference type="NCBI Taxonomy" id="755307"/>
    <lineage>
        <taxon>Archaea</taxon>
        <taxon>Methanobacteriati</taxon>
        <taxon>Methanobacteriota</taxon>
        <taxon>Stenosarchaea group</taxon>
        <taxon>Halobacteria</taxon>
        <taxon>Halobacteriales</taxon>
        <taxon>Haloferacaceae</taxon>
        <taxon>Salinigranum</taxon>
    </lineage>
</organism>
<dbReference type="Pfam" id="PF12900">
    <property type="entry name" value="Pyridox_ox_2"/>
    <property type="match status" value="1"/>
</dbReference>
<protein>
    <submittedName>
        <fullName evidence="1">Pyridoxamine 5'-phosphate oxidase</fullName>
    </submittedName>
</protein>